<dbReference type="PATRIC" id="fig|1423775.4.peg.2509"/>
<evidence type="ECO:0000259" key="5">
    <source>
        <dbReference type="Pfam" id="PF07523"/>
    </source>
</evidence>
<dbReference type="EMBL" id="AZDZ01000022">
    <property type="protein sequence ID" value="KRK78689.1"/>
    <property type="molecule type" value="Genomic_DNA"/>
</dbReference>
<comment type="caution">
    <text evidence="6">The sequence shown here is derived from an EMBL/GenBank/DDBJ whole genome shotgun (WGS) entry which is preliminary data.</text>
</comment>
<evidence type="ECO:0000256" key="1">
    <source>
        <dbReference type="ARBA" id="ARBA00022614"/>
    </source>
</evidence>
<reference evidence="6 7" key="1">
    <citation type="journal article" date="2015" name="Genome Announc.">
        <title>Expanding the biotechnology potential of lactobacilli through comparative genomics of 213 strains and associated genera.</title>
        <authorList>
            <person name="Sun Z."/>
            <person name="Harris H.M."/>
            <person name="McCann A."/>
            <person name="Guo C."/>
            <person name="Argimon S."/>
            <person name="Zhang W."/>
            <person name="Yang X."/>
            <person name="Jeffery I.B."/>
            <person name="Cooney J.C."/>
            <person name="Kagawa T.F."/>
            <person name="Liu W."/>
            <person name="Song Y."/>
            <person name="Salvetti E."/>
            <person name="Wrobel A."/>
            <person name="Rasinkangas P."/>
            <person name="Parkhill J."/>
            <person name="Rea M.C."/>
            <person name="O'Sullivan O."/>
            <person name="Ritari J."/>
            <person name="Douillard F.P."/>
            <person name="Paul Ross R."/>
            <person name="Yang R."/>
            <person name="Briner A.E."/>
            <person name="Felis G.E."/>
            <person name="de Vos W.M."/>
            <person name="Barrangou R."/>
            <person name="Klaenhammer T.R."/>
            <person name="Caufield P.W."/>
            <person name="Cui Y."/>
            <person name="Zhang H."/>
            <person name="O'Toole P.W."/>
        </authorList>
    </citation>
    <scope>NUCLEOTIDE SEQUENCE [LARGE SCALE GENOMIC DNA]</scope>
    <source>
        <strain evidence="6 7">DSM 19682</strain>
    </source>
</reference>
<proteinExistence type="predicted"/>
<dbReference type="InterPro" id="IPR032675">
    <property type="entry name" value="LRR_dom_sf"/>
</dbReference>
<protein>
    <submittedName>
        <fullName evidence="6">Uncharacterized protein</fullName>
    </submittedName>
</protein>
<dbReference type="eggNOG" id="COG4886">
    <property type="taxonomic scope" value="Bacteria"/>
</dbReference>
<feature type="region of interest" description="Disordered" evidence="3">
    <location>
        <begin position="436"/>
        <end position="455"/>
    </location>
</feature>
<dbReference type="InterPro" id="IPR050836">
    <property type="entry name" value="SDS22/Internalin_LRR"/>
</dbReference>
<keyword evidence="7" id="KW-1185">Reference proteome</keyword>
<evidence type="ECO:0000313" key="7">
    <source>
        <dbReference type="Proteomes" id="UP000051248"/>
    </source>
</evidence>
<evidence type="ECO:0000259" key="4">
    <source>
        <dbReference type="Pfam" id="PF03217"/>
    </source>
</evidence>
<dbReference type="PROSITE" id="PS51450">
    <property type="entry name" value="LRR"/>
    <property type="match status" value="1"/>
</dbReference>
<dbReference type="SUPFAM" id="SSF52058">
    <property type="entry name" value="L domain-like"/>
    <property type="match status" value="1"/>
</dbReference>
<evidence type="ECO:0000256" key="3">
    <source>
        <dbReference type="SAM" id="MobiDB-lite"/>
    </source>
</evidence>
<dbReference type="PANTHER" id="PTHR46652">
    <property type="entry name" value="LEUCINE-RICH REPEAT AND IQ DOMAIN-CONTAINING PROTEIN 1-RELATED"/>
    <property type="match status" value="1"/>
</dbReference>
<gene>
    <name evidence="6" type="ORF">FD03_GL002466</name>
</gene>
<dbReference type="PANTHER" id="PTHR46652:SF3">
    <property type="entry name" value="LEUCINE-RICH REPEAT-CONTAINING PROTEIN 9"/>
    <property type="match status" value="1"/>
</dbReference>
<feature type="domain" description="S-layer protein C-terminal" evidence="4">
    <location>
        <begin position="589"/>
        <end position="648"/>
    </location>
</feature>
<dbReference type="Gene3D" id="3.80.10.10">
    <property type="entry name" value="Ribonuclease Inhibitor"/>
    <property type="match status" value="1"/>
</dbReference>
<feature type="domain" description="S-layer protein C-terminal" evidence="4">
    <location>
        <begin position="475"/>
        <end position="518"/>
    </location>
</feature>
<sequence>MFLIATGLASGMFMMGTNFVTRQPTVNIVRAESINDVGSDGIAFGVKSQLFLGAEKFATPEFIEGLPSFDYNADINSPLEDISGLNYGTKMTSINLQNSGVKDISPISNLTQLKELNLNATPYVKTATNLDDLKLLTNLTSLDLGGGDPSNGRGTISDISALKNMSKLTSLKLSNADITNIDDLSGLTSLSDLDLSNNPTNTTIDIPGLTDISGISNLKNLKTLNLSGDTGINIDDINALESNKSLTNVTLPNYPNPLSINMEDLYADNDSESIDISKYIHKDATVTPVITVDSSGDSAKPTAVYDPDSQTIKVDRITEDKLSVEIKEFMTINGHDYPLMIKLTQQIMLKSMLPKLNTTDVSVVQGQTWDPSSGLTGEMVNGQLYSIDKTTIDAAISNGELTITGDKVDTNKPGTYKVTYNLTGVPSSTITVTVTPKVSSSSNSGSNSSSSSNNSKISDINKLSLITKKSDSIPVYDQNGKKVSDKALSKITTFNTTQKNIIDGTTYYEISNSEWIKADDVREYTKESGVLQTKSDSDKLILNLNGVRLNRALKHTTDWLYDGYAEFNGTKYYRVATDEWVKADDVILIKGVKGVVKANTQATLYKDTGDQSNRALAKNSTFVTDKISKTIDNETMYRVATDEWVKASDVTFTQK</sequence>
<dbReference type="Proteomes" id="UP000051248">
    <property type="component" value="Unassembled WGS sequence"/>
</dbReference>
<dbReference type="InterPro" id="IPR001611">
    <property type="entry name" value="Leu-rich_rpt"/>
</dbReference>
<keyword evidence="1" id="KW-0433">Leucine-rich repeat</keyword>
<dbReference type="InterPro" id="IPR022038">
    <property type="entry name" value="Ig-like_bact"/>
</dbReference>
<dbReference type="STRING" id="1423775.FD03_GL002466"/>
<dbReference type="Pfam" id="PF07523">
    <property type="entry name" value="Big_3"/>
    <property type="match status" value="1"/>
</dbReference>
<evidence type="ECO:0000256" key="2">
    <source>
        <dbReference type="ARBA" id="ARBA00022737"/>
    </source>
</evidence>
<dbReference type="InterPro" id="IPR013783">
    <property type="entry name" value="Ig-like_fold"/>
</dbReference>
<dbReference type="Gene3D" id="2.60.40.10">
    <property type="entry name" value="Immunoglobulins"/>
    <property type="match status" value="1"/>
</dbReference>
<name>A0A0R1KE58_9LACO</name>
<feature type="domain" description="Ig-like" evidence="5">
    <location>
        <begin position="391"/>
        <end position="434"/>
    </location>
</feature>
<dbReference type="InterPro" id="IPR024968">
    <property type="entry name" value="SlpA_C_lactobacillus"/>
</dbReference>
<dbReference type="AlphaFoldDB" id="A0A0R1KE58"/>
<evidence type="ECO:0000313" key="6">
    <source>
        <dbReference type="EMBL" id="KRK78689.1"/>
    </source>
</evidence>
<keyword evidence="2" id="KW-0677">Repeat</keyword>
<accession>A0A0R1KE58</accession>
<dbReference type="Pfam" id="PF03217">
    <property type="entry name" value="SlpA"/>
    <property type="match status" value="2"/>
</dbReference>
<organism evidence="6 7">
    <name type="scientific">Companilactobacillus nodensis DSM 19682 = JCM 14932 = NBRC 107160</name>
    <dbReference type="NCBI Taxonomy" id="1423775"/>
    <lineage>
        <taxon>Bacteria</taxon>
        <taxon>Bacillati</taxon>
        <taxon>Bacillota</taxon>
        <taxon>Bacilli</taxon>
        <taxon>Lactobacillales</taxon>
        <taxon>Lactobacillaceae</taxon>
        <taxon>Companilactobacillus</taxon>
    </lineage>
</organism>